<evidence type="ECO:0000259" key="2">
    <source>
        <dbReference type="Pfam" id="PF03781"/>
    </source>
</evidence>
<dbReference type="PROSITE" id="PS51257">
    <property type="entry name" value="PROKAR_LIPOPROTEIN"/>
    <property type="match status" value="1"/>
</dbReference>
<dbReference type="Pfam" id="PF03781">
    <property type="entry name" value="FGE-sulfatase"/>
    <property type="match status" value="1"/>
</dbReference>
<protein>
    <submittedName>
        <fullName evidence="3">Formylglycine-generating enzyme family protein</fullName>
    </submittedName>
</protein>
<dbReference type="InterPro" id="IPR042095">
    <property type="entry name" value="SUMF_sf"/>
</dbReference>
<keyword evidence="1" id="KW-0732">Signal</keyword>
<dbReference type="Gene3D" id="3.90.1580.10">
    <property type="entry name" value="paralog of FGE (formylglycine-generating enzyme)"/>
    <property type="match status" value="1"/>
</dbReference>
<gene>
    <name evidence="3" type="ORF">IAC32_01710</name>
</gene>
<dbReference type="AlphaFoldDB" id="A0A9D9HDZ2"/>
<feature type="chain" id="PRO_5039293785" evidence="1">
    <location>
        <begin position="25"/>
        <end position="291"/>
    </location>
</feature>
<dbReference type="SUPFAM" id="SSF56436">
    <property type="entry name" value="C-type lectin-like"/>
    <property type="match status" value="1"/>
</dbReference>
<feature type="domain" description="Sulfatase-modifying factor enzyme-like" evidence="2">
    <location>
        <begin position="58"/>
        <end position="279"/>
    </location>
</feature>
<dbReference type="GO" id="GO:0120147">
    <property type="term" value="F:formylglycine-generating oxidase activity"/>
    <property type="evidence" value="ECO:0007669"/>
    <property type="project" value="TreeGrafter"/>
</dbReference>
<dbReference type="PANTHER" id="PTHR23150:SF19">
    <property type="entry name" value="FORMYLGLYCINE-GENERATING ENZYME"/>
    <property type="match status" value="1"/>
</dbReference>
<dbReference type="EMBL" id="JADIMR010000025">
    <property type="protein sequence ID" value="MBO8446448.1"/>
    <property type="molecule type" value="Genomic_DNA"/>
</dbReference>
<comment type="caution">
    <text evidence="3">The sequence shown here is derived from an EMBL/GenBank/DDBJ whole genome shotgun (WGS) entry which is preliminary data.</text>
</comment>
<dbReference type="InterPro" id="IPR005532">
    <property type="entry name" value="SUMF_dom"/>
</dbReference>
<name>A0A9D9HDZ2_9BACT</name>
<dbReference type="PANTHER" id="PTHR23150">
    <property type="entry name" value="SULFATASE MODIFYING FACTOR 1, 2"/>
    <property type="match status" value="1"/>
</dbReference>
<evidence type="ECO:0000313" key="3">
    <source>
        <dbReference type="EMBL" id="MBO8446448.1"/>
    </source>
</evidence>
<dbReference type="Proteomes" id="UP000823637">
    <property type="component" value="Unassembled WGS sequence"/>
</dbReference>
<proteinExistence type="predicted"/>
<reference evidence="3" key="1">
    <citation type="submission" date="2020-10" db="EMBL/GenBank/DDBJ databases">
        <authorList>
            <person name="Gilroy R."/>
        </authorList>
    </citation>
    <scope>NUCLEOTIDE SEQUENCE</scope>
    <source>
        <strain evidence="3">D3-1215</strain>
    </source>
</reference>
<organism evidence="3 4">
    <name type="scientific">Candidatus Enterocola intestinipullorum</name>
    <dbReference type="NCBI Taxonomy" id="2840783"/>
    <lineage>
        <taxon>Bacteria</taxon>
        <taxon>Pseudomonadati</taxon>
        <taxon>Bacteroidota</taxon>
        <taxon>Bacteroidia</taxon>
        <taxon>Bacteroidales</taxon>
        <taxon>Candidatus Enterocola</taxon>
    </lineage>
</organism>
<accession>A0A9D9HDZ2</accession>
<dbReference type="InterPro" id="IPR051043">
    <property type="entry name" value="Sulfatase_Mod_Factor_Kinase"/>
</dbReference>
<reference evidence="3" key="2">
    <citation type="journal article" date="2021" name="PeerJ">
        <title>Extensive microbial diversity within the chicken gut microbiome revealed by metagenomics and culture.</title>
        <authorList>
            <person name="Gilroy R."/>
            <person name="Ravi A."/>
            <person name="Getino M."/>
            <person name="Pursley I."/>
            <person name="Horton D.L."/>
            <person name="Alikhan N.F."/>
            <person name="Baker D."/>
            <person name="Gharbi K."/>
            <person name="Hall N."/>
            <person name="Watson M."/>
            <person name="Adriaenssens E.M."/>
            <person name="Foster-Nyarko E."/>
            <person name="Jarju S."/>
            <person name="Secka A."/>
            <person name="Antonio M."/>
            <person name="Oren A."/>
            <person name="Chaudhuri R.R."/>
            <person name="La Ragione R."/>
            <person name="Hildebrand F."/>
            <person name="Pallen M.J."/>
        </authorList>
    </citation>
    <scope>NUCLEOTIDE SEQUENCE</scope>
    <source>
        <strain evidence="3">D3-1215</strain>
    </source>
</reference>
<evidence type="ECO:0000313" key="4">
    <source>
        <dbReference type="Proteomes" id="UP000823637"/>
    </source>
</evidence>
<evidence type="ECO:0000256" key="1">
    <source>
        <dbReference type="SAM" id="SignalP"/>
    </source>
</evidence>
<sequence>MKTNRFFNKYITAVFAAAALLWLASCENPEPDPGPVPPTQDEIEARWPEKITVDGLGDFVKVQRDTFTMGSSNGPVDEQPAHDVAFSASYYMGVFEVTQGQWKAFMNGENPSDSEVEGSIHDSIPVNNVTVSDVQKFIEAVESQTGRDFDLPTEAQWEWAAMGGVKSQGYEYAGSNNLDDVAWYIGNSDEMIQKVGKKAPNELGLYDMSGNVSEWCSDRNGKYASALQTDPKGSGSDYNYRGGAFDDIAIGADVPGKTCRIKARAAGSQATYNRGFRLIMVAPLDSDLLPE</sequence>
<dbReference type="InterPro" id="IPR016187">
    <property type="entry name" value="CTDL_fold"/>
</dbReference>
<feature type="signal peptide" evidence="1">
    <location>
        <begin position="1"/>
        <end position="24"/>
    </location>
</feature>